<reference evidence="1 2" key="1">
    <citation type="submission" date="2015-09" db="EMBL/GenBank/DDBJ databases">
        <title>Draft genome sequence of Hydrogenibacillus schlegelii DSM 2000.</title>
        <authorList>
            <person name="Hemp J."/>
        </authorList>
    </citation>
    <scope>NUCLEOTIDE SEQUENCE [LARGE SCALE GENOMIC DNA]</scope>
    <source>
        <strain evidence="1 2">MA 48</strain>
    </source>
</reference>
<accession>A0A132NDU9</accession>
<evidence type="ECO:0000313" key="2">
    <source>
        <dbReference type="Proteomes" id="UP000243024"/>
    </source>
</evidence>
<name>A0A132NDU9_HYDSH</name>
<keyword evidence="2" id="KW-1185">Reference proteome</keyword>
<organism evidence="1 2">
    <name type="scientific">Hydrogenibacillus schlegelii</name>
    <name type="common">Bacillus schlegelii</name>
    <dbReference type="NCBI Taxonomy" id="1484"/>
    <lineage>
        <taxon>Bacteria</taxon>
        <taxon>Bacillati</taxon>
        <taxon>Bacillota</taxon>
        <taxon>Bacilli</taxon>
        <taxon>Bacillales</taxon>
        <taxon>Bacillales Family X. Incertae Sedis</taxon>
        <taxon>Hydrogenibacillus</taxon>
    </lineage>
</organism>
<comment type="caution">
    <text evidence="1">The sequence shown here is derived from an EMBL/GenBank/DDBJ whole genome shotgun (WGS) entry which is preliminary data.</text>
</comment>
<evidence type="ECO:0000313" key="1">
    <source>
        <dbReference type="EMBL" id="OAR04581.1"/>
    </source>
</evidence>
<sequence length="141" mass="16264">MAIGRHGFALTLQTKISYKKLFNLPEGTTLLLAGWGGAEQVLDDQGYQYLLCFPLEYQEGNGRTLNMRLQLLFYPAIYERAKQITLAVDRMSMSGVGFQPGQEVRRHHPHYVLESRDRLTWVVDVSQRDAWRPRPWKALIG</sequence>
<dbReference type="Proteomes" id="UP000243024">
    <property type="component" value="Unassembled WGS sequence"/>
</dbReference>
<dbReference type="AlphaFoldDB" id="A0A132NDU9"/>
<dbReference type="EMBL" id="JXBB01000012">
    <property type="protein sequence ID" value="OAR04581.1"/>
    <property type="molecule type" value="Genomic_DNA"/>
</dbReference>
<proteinExistence type="predicted"/>
<gene>
    <name evidence="1" type="ORF">SA87_08555</name>
</gene>
<protein>
    <submittedName>
        <fullName evidence="1">Uncharacterized protein</fullName>
    </submittedName>
</protein>